<dbReference type="Gene3D" id="1.25.40.20">
    <property type="entry name" value="Ankyrin repeat-containing domain"/>
    <property type="match status" value="1"/>
</dbReference>
<proteinExistence type="predicted"/>
<dbReference type="AlphaFoldDB" id="A0A6J3LU95"/>
<sequence length="558" mass="61724">MLDLQDLPLEVFLLIIKEVVQTIGIYNAVLLRSISHAFNTALLHAICNSQVVEIEDESTPVLRYQLGPMLKGKIIANKSRRIGMSPPKHLAVVSKVNARLDDVSPLQDHDALNARHEAVASAVYLMHNGPEGPDIDAQNLLCGAVIAKDLPLFKILLDRRRPLNSSLRARERTPYFDDPLSLAAEHDDVAMVQQLLDWGVRHEDPIQKFHISDFRRLFQQPGSIDMLTTKQLGDYVAMLDGADQVSWQLNSAPVRGHTSALRVAIVRNNDEIFSLLMCSGYRLPVASAEYVAAIVECGKHGRIEFISTLLEAVGKQLSEFKGLDLNLLQRAIHHRQARLLQWLLDKNVDLLYSVSSGPRPDNSALGMAAHTGDVAWALHLIEKGAVDDEPGRPHAVLDAAARQGNIGVVQTMLDVFRTVKCFASECAEHALVRTAYASAARHGRLKLTRHLLMRYPDIKSASKWRGSRAGGALDMAIASGNLAVISQLVEEFNVVVAADDLREACGWHPGYVADHLASLRRLGTTDADAPPLPSRPHDERNEQYCTFKSRDIFRLVNS</sequence>
<evidence type="ECO:0000313" key="2">
    <source>
        <dbReference type="RefSeq" id="XP_033455228.1"/>
    </source>
</evidence>
<dbReference type="InterPro" id="IPR036770">
    <property type="entry name" value="Ankyrin_rpt-contain_sf"/>
</dbReference>
<organism evidence="2">
    <name type="scientific">Dissoconium aciculare CBS 342.82</name>
    <dbReference type="NCBI Taxonomy" id="1314786"/>
    <lineage>
        <taxon>Eukaryota</taxon>
        <taxon>Fungi</taxon>
        <taxon>Dikarya</taxon>
        <taxon>Ascomycota</taxon>
        <taxon>Pezizomycotina</taxon>
        <taxon>Dothideomycetes</taxon>
        <taxon>Dothideomycetidae</taxon>
        <taxon>Mycosphaerellales</taxon>
        <taxon>Dissoconiaceae</taxon>
        <taxon>Dissoconium</taxon>
    </lineage>
</organism>
<dbReference type="RefSeq" id="XP_033455228.1">
    <property type="nucleotide sequence ID" value="XM_033599038.1"/>
</dbReference>
<evidence type="ECO:0000313" key="1">
    <source>
        <dbReference type="Proteomes" id="UP000504637"/>
    </source>
</evidence>
<dbReference type="GeneID" id="54356837"/>
<dbReference type="InterPro" id="IPR052050">
    <property type="entry name" value="SecEffector_AnkRepeat"/>
</dbReference>
<name>A0A6J3LU95_9PEZI</name>
<keyword evidence="1" id="KW-1185">Reference proteome</keyword>
<dbReference type="Proteomes" id="UP000504637">
    <property type="component" value="Unplaced"/>
</dbReference>
<dbReference type="SMART" id="SM00248">
    <property type="entry name" value="ANK"/>
    <property type="match status" value="7"/>
</dbReference>
<dbReference type="PANTHER" id="PTHR46586">
    <property type="entry name" value="ANKYRIN REPEAT-CONTAINING PROTEIN"/>
    <property type="match status" value="1"/>
</dbReference>
<reference evidence="2" key="2">
    <citation type="submission" date="2020-04" db="EMBL/GenBank/DDBJ databases">
        <authorList>
            <consortium name="NCBI Genome Project"/>
        </authorList>
    </citation>
    <scope>NUCLEOTIDE SEQUENCE</scope>
    <source>
        <strain evidence="2">CBS 342.82</strain>
    </source>
</reference>
<protein>
    <submittedName>
        <fullName evidence="2">Ankyrin</fullName>
    </submittedName>
</protein>
<dbReference type="PANTHER" id="PTHR46586:SF3">
    <property type="entry name" value="ANKYRIN REPEAT-CONTAINING PROTEIN"/>
    <property type="match status" value="1"/>
</dbReference>
<dbReference type="SUPFAM" id="SSF48403">
    <property type="entry name" value="Ankyrin repeat"/>
    <property type="match status" value="1"/>
</dbReference>
<accession>A0A6J3LU95</accession>
<reference evidence="2" key="3">
    <citation type="submission" date="2025-08" db="UniProtKB">
        <authorList>
            <consortium name="RefSeq"/>
        </authorList>
    </citation>
    <scope>IDENTIFICATION</scope>
    <source>
        <strain evidence="2">CBS 342.82</strain>
    </source>
</reference>
<reference evidence="2" key="1">
    <citation type="submission" date="2020-01" db="EMBL/GenBank/DDBJ databases">
        <authorList>
            <consortium name="DOE Joint Genome Institute"/>
            <person name="Haridas S."/>
            <person name="Albert R."/>
            <person name="Binder M."/>
            <person name="Bloem J."/>
            <person name="Labutti K."/>
            <person name="Salamov A."/>
            <person name="Andreopoulos B."/>
            <person name="Baker S.E."/>
            <person name="Barry K."/>
            <person name="Bills G."/>
            <person name="Bluhm B.H."/>
            <person name="Cannon C."/>
            <person name="Castanera R."/>
            <person name="Culley D.E."/>
            <person name="Daum C."/>
            <person name="Ezra D."/>
            <person name="Gonzalez J.B."/>
            <person name="Henrissat B."/>
            <person name="Kuo A."/>
            <person name="Liang C."/>
            <person name="Lipzen A."/>
            <person name="Lutzoni F."/>
            <person name="Magnuson J."/>
            <person name="Mondo S."/>
            <person name="Nolan M."/>
            <person name="Ohm R."/>
            <person name="Pangilinan J."/>
            <person name="Park H.-J."/>
            <person name="Ramirez L."/>
            <person name="Alfaro M."/>
            <person name="Sun H."/>
            <person name="Tritt A."/>
            <person name="Yoshinaga Y."/>
            <person name="Zwiers L.-H."/>
            <person name="Turgeon B.G."/>
            <person name="Goodwin S.B."/>
            <person name="Spatafora J.W."/>
            <person name="Crous P.W."/>
            <person name="Grigoriev I.V."/>
        </authorList>
    </citation>
    <scope>NUCLEOTIDE SEQUENCE</scope>
    <source>
        <strain evidence="2">CBS 342.82</strain>
    </source>
</reference>
<dbReference type="InterPro" id="IPR002110">
    <property type="entry name" value="Ankyrin_rpt"/>
</dbReference>
<dbReference type="OrthoDB" id="4772757at2759"/>
<gene>
    <name evidence="2" type="ORF">K489DRAFT_130349</name>
</gene>